<dbReference type="AlphaFoldDB" id="A0A2T4TZW1"/>
<dbReference type="OrthoDB" id="9809668at2"/>
<dbReference type="Pfam" id="PF01909">
    <property type="entry name" value="NTP_transf_2"/>
    <property type="match status" value="1"/>
</dbReference>
<reference evidence="2 3" key="1">
    <citation type="submission" date="2017-09" db="EMBL/GenBank/DDBJ databases">
        <title>Bloom of a denitrifying methanotroph, Candidatus Methylomirabilis limnetica, in a deep stratified lake.</title>
        <authorList>
            <person name="Graf J.S."/>
            <person name="Marchant H.K."/>
            <person name="Tienken D."/>
            <person name="Hach P.F."/>
            <person name="Brand A."/>
            <person name="Schubert C.J."/>
            <person name="Kuypers M.M."/>
            <person name="Milucka J."/>
        </authorList>
    </citation>
    <scope>NUCLEOTIDE SEQUENCE [LARGE SCALE GENOMIC DNA]</scope>
    <source>
        <strain evidence="2 3">Zug</strain>
    </source>
</reference>
<accession>A0A2T4TZW1</accession>
<organism evidence="2 3">
    <name type="scientific">Candidatus Methylomirabilis limnetica</name>
    <dbReference type="NCBI Taxonomy" id="2033718"/>
    <lineage>
        <taxon>Bacteria</taxon>
        <taxon>Candidatus Methylomirabilota</taxon>
        <taxon>Candidatus Methylomirabilia</taxon>
        <taxon>Candidatus Methylomirabilales</taxon>
        <taxon>Candidatus Methylomirabilaceae</taxon>
        <taxon>Candidatus Methylomirabilis</taxon>
    </lineage>
</organism>
<dbReference type="EMBL" id="NVQC01000013">
    <property type="protein sequence ID" value="PTL36656.1"/>
    <property type="molecule type" value="Genomic_DNA"/>
</dbReference>
<dbReference type="Proteomes" id="UP000241436">
    <property type="component" value="Unassembled WGS sequence"/>
</dbReference>
<dbReference type="InterPro" id="IPR043519">
    <property type="entry name" value="NT_sf"/>
</dbReference>
<dbReference type="InterPro" id="IPR002934">
    <property type="entry name" value="Polymerase_NTP_transf_dom"/>
</dbReference>
<sequence>METTDRIYSARAAYAALLESSLKRVVTVLSGLEGIKRISLVGSYARGRADLFTDLDILVVMDTDLSFIDRLRMLYPLLALPVDLDLLCYTPGELERMQDRPFIKHLRREEVVLYETSTS</sequence>
<evidence type="ECO:0000313" key="2">
    <source>
        <dbReference type="EMBL" id="PTL36656.1"/>
    </source>
</evidence>
<dbReference type="PANTHER" id="PTHR43449">
    <property type="entry name" value="NUCLEOTIDYLTRANSFERASE"/>
    <property type="match status" value="1"/>
</dbReference>
<dbReference type="SUPFAM" id="SSF81301">
    <property type="entry name" value="Nucleotidyltransferase"/>
    <property type="match status" value="1"/>
</dbReference>
<evidence type="ECO:0000259" key="1">
    <source>
        <dbReference type="Pfam" id="PF01909"/>
    </source>
</evidence>
<reference evidence="3" key="2">
    <citation type="journal article" date="2018" name="Environ. Microbiol.">
        <title>Bloom of a denitrifying methanotroph, 'Candidatus Methylomirabilis limnetica', in a deep stratified lake.</title>
        <authorList>
            <person name="Graf J.S."/>
            <person name="Mayr M.J."/>
            <person name="Marchant H.K."/>
            <person name="Tienken D."/>
            <person name="Hach P.F."/>
            <person name="Brand A."/>
            <person name="Schubert C.J."/>
            <person name="Kuypers M.M."/>
            <person name="Milucka J."/>
        </authorList>
    </citation>
    <scope>NUCLEOTIDE SEQUENCE [LARGE SCALE GENOMIC DNA]</scope>
    <source>
        <strain evidence="3">Zug</strain>
    </source>
</reference>
<name>A0A2T4TZW1_9BACT</name>
<dbReference type="CDD" id="cd05403">
    <property type="entry name" value="NT_KNTase_like"/>
    <property type="match status" value="1"/>
</dbReference>
<keyword evidence="3" id="KW-1185">Reference proteome</keyword>
<gene>
    <name evidence="2" type="ORF">CLG94_02955</name>
</gene>
<dbReference type="Gene3D" id="3.30.460.10">
    <property type="entry name" value="Beta Polymerase, domain 2"/>
    <property type="match status" value="1"/>
</dbReference>
<proteinExistence type="predicted"/>
<evidence type="ECO:0000313" key="3">
    <source>
        <dbReference type="Proteomes" id="UP000241436"/>
    </source>
</evidence>
<feature type="domain" description="Polymerase nucleotidyl transferase" evidence="1">
    <location>
        <begin position="23"/>
        <end position="95"/>
    </location>
</feature>
<dbReference type="PANTHER" id="PTHR43449:SF1">
    <property type="entry name" value="POLYMERASE BETA NUCLEOTIDYLTRANSFERASE DOMAIN-CONTAINING PROTEIN"/>
    <property type="match status" value="1"/>
</dbReference>
<dbReference type="RefSeq" id="WP_107561407.1">
    <property type="nucleotide sequence ID" value="NZ_NVQC01000013.1"/>
</dbReference>
<protein>
    <recommendedName>
        <fullName evidence="1">Polymerase nucleotidyl transferase domain-containing protein</fullName>
    </recommendedName>
</protein>
<dbReference type="GO" id="GO:0016779">
    <property type="term" value="F:nucleotidyltransferase activity"/>
    <property type="evidence" value="ECO:0007669"/>
    <property type="project" value="InterPro"/>
</dbReference>
<comment type="caution">
    <text evidence="2">The sequence shown here is derived from an EMBL/GenBank/DDBJ whole genome shotgun (WGS) entry which is preliminary data.</text>
</comment>